<dbReference type="OrthoDB" id="1450994at2"/>
<feature type="transmembrane region" description="Helical" evidence="1">
    <location>
        <begin position="123"/>
        <end position="144"/>
    </location>
</feature>
<feature type="transmembrane region" description="Helical" evidence="1">
    <location>
        <begin position="6"/>
        <end position="30"/>
    </location>
</feature>
<reference evidence="3 4" key="1">
    <citation type="submission" date="2018-03" db="EMBL/GenBank/DDBJ databases">
        <title>Genomic Encyclopedia of Archaeal and Bacterial Type Strains, Phase II (KMG-II): from individual species to whole genera.</title>
        <authorList>
            <person name="Goeker M."/>
        </authorList>
    </citation>
    <scope>NUCLEOTIDE SEQUENCE [LARGE SCALE GENOMIC DNA]</scope>
    <source>
        <strain evidence="3 4">DSM 27267</strain>
    </source>
</reference>
<accession>A0A2P8CKY6</accession>
<evidence type="ECO:0000313" key="3">
    <source>
        <dbReference type="EMBL" id="PSK85614.1"/>
    </source>
</evidence>
<dbReference type="RefSeq" id="WP_106540639.1">
    <property type="nucleotide sequence ID" value="NZ_BLAU01000001.1"/>
</dbReference>
<organism evidence="3 4">
    <name type="scientific">Prolixibacter denitrificans</name>
    <dbReference type="NCBI Taxonomy" id="1541063"/>
    <lineage>
        <taxon>Bacteria</taxon>
        <taxon>Pseudomonadati</taxon>
        <taxon>Bacteroidota</taxon>
        <taxon>Bacteroidia</taxon>
        <taxon>Marinilabiliales</taxon>
        <taxon>Prolixibacteraceae</taxon>
        <taxon>Prolixibacter</taxon>
    </lineage>
</organism>
<keyword evidence="5" id="KW-1185">Reference proteome</keyword>
<sequence>MGPLTVYEIISANTNLVLAFVIGIGFGFVLENSGFSSSRKLAGMFYGYDTTVLKVFFTAAITAMVGTLIFALLGWLDLSVIYINPTYLWSAILGGAVMGAGFILGGFCPGTAFCALSIGKLDALAFIGGLFIGVFLFTEAYPVFEGIYKAEFMGAPFVYDALGMSRGVFAAILIIAAFGMFWLGEWSERKFPRDEY</sequence>
<dbReference type="EMBL" id="PYGC01000001">
    <property type="protein sequence ID" value="PSK85614.1"/>
    <property type="molecule type" value="Genomic_DNA"/>
</dbReference>
<reference evidence="2 5" key="2">
    <citation type="submission" date="2019-10" db="EMBL/GenBank/DDBJ databases">
        <title>Prolixibacter strains distinguished by the presence of nitrate reductase genes were adept at nitrate-dependent anaerobic corrosion of metallic iron and carbon steel.</title>
        <authorList>
            <person name="Iino T."/>
            <person name="Shono N."/>
            <person name="Ito K."/>
            <person name="Nakamura R."/>
            <person name="Sueoka K."/>
            <person name="Harayama S."/>
            <person name="Ohkuma M."/>
        </authorList>
    </citation>
    <scope>NUCLEOTIDE SEQUENCE [LARGE SCALE GENOMIC DNA]</scope>
    <source>
        <strain evidence="2 5">MIC1-1</strain>
    </source>
</reference>
<feature type="transmembrane region" description="Helical" evidence="1">
    <location>
        <begin position="51"/>
        <end position="75"/>
    </location>
</feature>
<dbReference type="InterPro" id="IPR007272">
    <property type="entry name" value="Sulf_transp_TsuA/YedE"/>
</dbReference>
<evidence type="ECO:0000256" key="1">
    <source>
        <dbReference type="SAM" id="Phobius"/>
    </source>
</evidence>
<keyword evidence="1" id="KW-0812">Transmembrane</keyword>
<protein>
    <submittedName>
        <fullName evidence="3">Uncharacterized protein</fullName>
    </submittedName>
</protein>
<gene>
    <name evidence="3" type="ORF">CLV93_101578</name>
    <name evidence="2" type="ORF">JCM18694_04800</name>
</gene>
<comment type="caution">
    <text evidence="3">The sequence shown here is derived from an EMBL/GenBank/DDBJ whole genome shotgun (WGS) entry which is preliminary data.</text>
</comment>
<keyword evidence="1" id="KW-1133">Transmembrane helix</keyword>
<dbReference type="Proteomes" id="UP000396862">
    <property type="component" value="Unassembled WGS sequence"/>
</dbReference>
<dbReference type="Pfam" id="PF04143">
    <property type="entry name" value="Sulf_transp"/>
    <property type="match status" value="1"/>
</dbReference>
<dbReference type="EMBL" id="BLAU01000001">
    <property type="protein sequence ID" value="GET20234.1"/>
    <property type="molecule type" value="Genomic_DNA"/>
</dbReference>
<dbReference type="AlphaFoldDB" id="A0A2P8CKY6"/>
<proteinExistence type="predicted"/>
<evidence type="ECO:0000313" key="2">
    <source>
        <dbReference type="EMBL" id="GET20234.1"/>
    </source>
</evidence>
<evidence type="ECO:0000313" key="5">
    <source>
        <dbReference type="Proteomes" id="UP000396862"/>
    </source>
</evidence>
<feature type="transmembrane region" description="Helical" evidence="1">
    <location>
        <begin position="87"/>
        <end position="116"/>
    </location>
</feature>
<dbReference type="Proteomes" id="UP000240621">
    <property type="component" value="Unassembled WGS sequence"/>
</dbReference>
<name>A0A2P8CKY6_9BACT</name>
<evidence type="ECO:0000313" key="4">
    <source>
        <dbReference type="Proteomes" id="UP000240621"/>
    </source>
</evidence>
<keyword evidence="1" id="KW-0472">Membrane</keyword>
<feature type="transmembrane region" description="Helical" evidence="1">
    <location>
        <begin position="164"/>
        <end position="183"/>
    </location>
</feature>